<evidence type="ECO:0000313" key="1">
    <source>
        <dbReference type="EMBL" id="OXA78664.1"/>
    </source>
</evidence>
<reference evidence="1 2" key="1">
    <citation type="submission" date="2016-11" db="EMBL/GenBank/DDBJ databases">
        <title>Whole genomes of Flavobacteriaceae.</title>
        <authorList>
            <person name="Stine C."/>
            <person name="Li C."/>
            <person name="Tadesse D."/>
        </authorList>
    </citation>
    <scope>NUCLEOTIDE SEQUENCE [LARGE SCALE GENOMIC DNA]</scope>
    <source>
        <strain evidence="1 2">DSM 15937</strain>
    </source>
</reference>
<comment type="caution">
    <text evidence="1">The sequence shown here is derived from an EMBL/GenBank/DDBJ whole genome shotgun (WGS) entry which is preliminary data.</text>
</comment>
<name>A0ABX4BQ81_FLAFR</name>
<gene>
    <name evidence="1" type="ORF">B0A65_13110</name>
</gene>
<proteinExistence type="predicted"/>
<keyword evidence="2" id="KW-1185">Reference proteome</keyword>
<accession>A0ABX4BQ81</accession>
<dbReference type="Proteomes" id="UP000198382">
    <property type="component" value="Unassembled WGS sequence"/>
</dbReference>
<organism evidence="1 2">
    <name type="scientific">Flavobacterium frigidimaris</name>
    <dbReference type="NCBI Taxonomy" id="262320"/>
    <lineage>
        <taxon>Bacteria</taxon>
        <taxon>Pseudomonadati</taxon>
        <taxon>Bacteroidota</taxon>
        <taxon>Flavobacteriia</taxon>
        <taxon>Flavobacteriales</taxon>
        <taxon>Flavobacteriaceae</taxon>
        <taxon>Flavobacterium</taxon>
    </lineage>
</organism>
<protein>
    <submittedName>
        <fullName evidence="1">Uncharacterized protein</fullName>
    </submittedName>
</protein>
<sequence>MSQRIIAYSPNMKGDLDDDYTLFEDGSILHEYDAHRYPGGYNLKKNYSIQEVNHEVKRRLFEAAKLEEKDIVKKLLGLK</sequence>
<dbReference type="EMBL" id="MUGV01000020">
    <property type="protein sequence ID" value="OXA78664.1"/>
    <property type="molecule type" value="Genomic_DNA"/>
</dbReference>
<dbReference type="RefSeq" id="WP_074662147.1">
    <property type="nucleotide sequence ID" value="NZ_MUGV01000020.1"/>
</dbReference>
<evidence type="ECO:0000313" key="2">
    <source>
        <dbReference type="Proteomes" id="UP000198382"/>
    </source>
</evidence>